<feature type="transmembrane region" description="Helical" evidence="9">
    <location>
        <begin position="141"/>
        <end position="161"/>
    </location>
</feature>
<dbReference type="InterPro" id="IPR004700">
    <property type="entry name" value="PTS_IIC_man"/>
</dbReference>
<keyword evidence="8 9" id="KW-0472">Membrane</keyword>
<feature type="transmembrane region" description="Helical" evidence="9">
    <location>
        <begin position="173"/>
        <end position="197"/>
    </location>
</feature>
<keyword evidence="3" id="KW-1003">Cell membrane</keyword>
<comment type="subcellular location">
    <subcellularLocation>
        <location evidence="1">Cell membrane</location>
        <topology evidence="1">Multi-pass membrane protein</topology>
    </subcellularLocation>
</comment>
<evidence type="ECO:0000256" key="7">
    <source>
        <dbReference type="ARBA" id="ARBA00022989"/>
    </source>
</evidence>
<keyword evidence="5" id="KW-0598">Phosphotransferase system</keyword>
<evidence type="ECO:0000256" key="4">
    <source>
        <dbReference type="ARBA" id="ARBA00022597"/>
    </source>
</evidence>
<feature type="transmembrane region" description="Helical" evidence="9">
    <location>
        <begin position="6"/>
        <end position="27"/>
    </location>
</feature>
<evidence type="ECO:0000256" key="2">
    <source>
        <dbReference type="ARBA" id="ARBA00022448"/>
    </source>
</evidence>
<evidence type="ECO:0000256" key="8">
    <source>
        <dbReference type="ARBA" id="ARBA00023136"/>
    </source>
</evidence>
<dbReference type="AlphaFoldDB" id="A0AAU7PV14"/>
<evidence type="ECO:0000256" key="6">
    <source>
        <dbReference type="ARBA" id="ARBA00022692"/>
    </source>
</evidence>
<dbReference type="EMBL" id="CP157940">
    <property type="protein sequence ID" value="XBS55566.1"/>
    <property type="molecule type" value="Genomic_DNA"/>
</dbReference>
<gene>
    <name evidence="10" type="ORF">ABFV83_07180</name>
</gene>
<keyword evidence="4 10" id="KW-0762">Sugar transport</keyword>
<evidence type="ECO:0000256" key="1">
    <source>
        <dbReference type="ARBA" id="ARBA00004651"/>
    </source>
</evidence>
<keyword evidence="7 9" id="KW-1133">Transmembrane helix</keyword>
<protein>
    <submittedName>
        <fullName evidence="10">PTS sugar transporter subunit IIC</fullName>
    </submittedName>
</protein>
<dbReference type="PANTHER" id="PTHR32502:SF8">
    <property type="entry name" value="N-ACETYLGALACTOSAMINE PERMEASE IIC COMPONENT 1"/>
    <property type="match status" value="1"/>
</dbReference>
<dbReference type="GO" id="GO:0005886">
    <property type="term" value="C:plasma membrane"/>
    <property type="evidence" value="ECO:0007669"/>
    <property type="project" value="UniProtKB-SubCell"/>
</dbReference>
<reference evidence="10" key="1">
    <citation type="submission" date="2024-06" db="EMBL/GenBank/DDBJ databases">
        <title>Lacrimispora cavernae sp. nov., a novel anaerobe isolated from bat guano pile inside a cave.</title>
        <authorList>
            <person name="Miller S.L."/>
            <person name="Lu N."/>
            <person name="King J."/>
            <person name="Sankaranarayanan K."/>
            <person name="Lawson P.A."/>
        </authorList>
    </citation>
    <scope>NUCLEOTIDE SEQUENCE</scope>
    <source>
        <strain evidence="10">BS-2</strain>
    </source>
</reference>
<dbReference type="Pfam" id="PF03609">
    <property type="entry name" value="EII-Sor"/>
    <property type="match status" value="1"/>
</dbReference>
<evidence type="ECO:0000313" key="10">
    <source>
        <dbReference type="EMBL" id="XBS55566.1"/>
    </source>
</evidence>
<dbReference type="InterPro" id="IPR050303">
    <property type="entry name" value="GatZ_KbaZ_carbometab"/>
</dbReference>
<keyword evidence="6 9" id="KW-0812">Transmembrane</keyword>
<proteinExistence type="predicted"/>
<evidence type="ECO:0000256" key="5">
    <source>
        <dbReference type="ARBA" id="ARBA00022683"/>
    </source>
</evidence>
<feature type="transmembrane region" description="Helical" evidence="9">
    <location>
        <begin position="93"/>
        <end position="120"/>
    </location>
</feature>
<name>A0AAU7PV14_9FIRM</name>
<dbReference type="RefSeq" id="WP_349948224.1">
    <property type="nucleotide sequence ID" value="NZ_CP157940.1"/>
</dbReference>
<accession>A0AAU7PV14</accession>
<evidence type="ECO:0000256" key="3">
    <source>
        <dbReference type="ARBA" id="ARBA00022475"/>
    </source>
</evidence>
<dbReference type="PROSITE" id="PS51106">
    <property type="entry name" value="PTS_EIIC_TYPE_4"/>
    <property type="match status" value="1"/>
</dbReference>
<dbReference type="PANTHER" id="PTHR32502">
    <property type="entry name" value="N-ACETYLGALACTOSAMINE PERMEASE II COMPONENT-RELATED"/>
    <property type="match status" value="1"/>
</dbReference>
<dbReference type="GO" id="GO:0009401">
    <property type="term" value="P:phosphoenolpyruvate-dependent sugar phosphotransferase system"/>
    <property type="evidence" value="ECO:0007669"/>
    <property type="project" value="UniProtKB-KW"/>
</dbReference>
<evidence type="ECO:0000256" key="9">
    <source>
        <dbReference type="SAM" id="Phobius"/>
    </source>
</evidence>
<sequence length="250" mass="27003">MLIQSILVAFWAWFNGMVVSEYLVWIVRGAPLVSGTITGILMGDWRSGAMIGATIQLLYMGQVTVGGISSYDKSYAGIIATAVTIASHQTPEIGITLAVALGTLGLIASNIFMTVCVAFVHMADKYVEEGKTNRIWIYNWLLPNLLCGVLWGIPAFLAVYFGSSYLEAFMNHIPAFVSKALTTVGMILPALGIAMMLKTVFNPRFAPFIVVGFLCVAYLHMDIIACALLGGACAVLYWTLNLDKLTEGGN</sequence>
<feature type="transmembrane region" description="Helical" evidence="9">
    <location>
        <begin position="209"/>
        <end position="240"/>
    </location>
</feature>
<organism evidence="10">
    <name type="scientific">Lacrimispora sp. BS-2</name>
    <dbReference type="NCBI Taxonomy" id="3151850"/>
    <lineage>
        <taxon>Bacteria</taxon>
        <taxon>Bacillati</taxon>
        <taxon>Bacillota</taxon>
        <taxon>Clostridia</taxon>
        <taxon>Lachnospirales</taxon>
        <taxon>Lachnospiraceae</taxon>
        <taxon>Lacrimispora</taxon>
    </lineage>
</organism>
<keyword evidence="2" id="KW-0813">Transport</keyword>